<comment type="pathway">
    <text evidence="3 13">Cofactor biosynthesis; riboflavin biosynthesis; 5-amino-6-(D-ribitylamino)uracil from GTP: step 3/4.</text>
</comment>
<comment type="catalytic activity">
    <reaction evidence="13">
        <text>5-amino-6-(5-phospho-D-ribitylamino)uracil + NADP(+) = 5-amino-6-(5-phospho-D-ribosylamino)uracil + NADPH + H(+)</text>
        <dbReference type="Rhea" id="RHEA:17845"/>
        <dbReference type="ChEBI" id="CHEBI:15378"/>
        <dbReference type="ChEBI" id="CHEBI:57783"/>
        <dbReference type="ChEBI" id="CHEBI:58349"/>
        <dbReference type="ChEBI" id="CHEBI:58421"/>
        <dbReference type="ChEBI" id="CHEBI:58453"/>
        <dbReference type="EC" id="1.1.1.193"/>
    </reaction>
</comment>
<name>A0AAP6JEA3_9GAMM</name>
<dbReference type="InterPro" id="IPR016193">
    <property type="entry name" value="Cytidine_deaminase-like"/>
</dbReference>
<dbReference type="InterPro" id="IPR050765">
    <property type="entry name" value="Riboflavin_Biosynth_HTPR"/>
</dbReference>
<evidence type="ECO:0000256" key="2">
    <source>
        <dbReference type="ARBA" id="ARBA00004882"/>
    </source>
</evidence>
<evidence type="ECO:0000256" key="13">
    <source>
        <dbReference type="PIRNR" id="PIRNR006769"/>
    </source>
</evidence>
<keyword evidence="11 13" id="KW-0560">Oxidoreductase</keyword>
<dbReference type="Gene3D" id="3.40.140.10">
    <property type="entry name" value="Cytidine Deaminase, domain 2"/>
    <property type="match status" value="1"/>
</dbReference>
<dbReference type="InterPro" id="IPR002734">
    <property type="entry name" value="RibDG_C"/>
</dbReference>
<evidence type="ECO:0000256" key="5">
    <source>
        <dbReference type="ARBA" id="ARBA00007417"/>
    </source>
</evidence>
<dbReference type="PANTHER" id="PTHR38011">
    <property type="entry name" value="DIHYDROFOLATE REDUCTASE FAMILY PROTEIN (AFU_ORTHOLOGUE AFUA_8G06820)"/>
    <property type="match status" value="1"/>
</dbReference>
<keyword evidence="7 13" id="KW-0479">Metal-binding</keyword>
<dbReference type="GO" id="GO:0050661">
    <property type="term" value="F:NADP binding"/>
    <property type="evidence" value="ECO:0007669"/>
    <property type="project" value="InterPro"/>
</dbReference>
<dbReference type="NCBIfam" id="TIGR00326">
    <property type="entry name" value="eubact_ribD"/>
    <property type="match status" value="1"/>
</dbReference>
<dbReference type="RefSeq" id="WP_346049762.1">
    <property type="nucleotide sequence ID" value="NZ_JAYGII010000002.1"/>
</dbReference>
<dbReference type="NCBIfam" id="TIGR00227">
    <property type="entry name" value="ribD_Cterm"/>
    <property type="match status" value="1"/>
</dbReference>
<evidence type="ECO:0000313" key="19">
    <source>
        <dbReference type="Proteomes" id="UP001302316"/>
    </source>
</evidence>
<dbReference type="InterPro" id="IPR024072">
    <property type="entry name" value="DHFR-like_dom_sf"/>
</dbReference>
<feature type="binding site" evidence="15">
    <location>
        <position position="228"/>
    </location>
    <ligand>
        <name>NADP(+)</name>
        <dbReference type="ChEBI" id="CHEBI:58349"/>
    </ligand>
</feature>
<evidence type="ECO:0000256" key="7">
    <source>
        <dbReference type="ARBA" id="ARBA00022723"/>
    </source>
</evidence>
<comment type="similarity">
    <text evidence="4 13">In the N-terminal section; belongs to the cytidine and deoxycytidylate deaminase family.</text>
</comment>
<dbReference type="GO" id="GO:0009231">
    <property type="term" value="P:riboflavin biosynthetic process"/>
    <property type="evidence" value="ECO:0007669"/>
    <property type="project" value="UniProtKB-KW"/>
</dbReference>
<evidence type="ECO:0000256" key="6">
    <source>
        <dbReference type="ARBA" id="ARBA00022619"/>
    </source>
</evidence>
<evidence type="ECO:0000256" key="16">
    <source>
        <dbReference type="PIRSR" id="PIRSR006769-3"/>
    </source>
</evidence>
<feature type="binding site" evidence="15">
    <location>
        <position position="206"/>
    </location>
    <ligand>
        <name>substrate</name>
    </ligand>
</feature>
<dbReference type="GO" id="GO:0008270">
    <property type="term" value="F:zinc ion binding"/>
    <property type="evidence" value="ECO:0007669"/>
    <property type="project" value="InterPro"/>
</dbReference>
<feature type="binding site" evidence="15">
    <location>
        <position position="297"/>
    </location>
    <ligand>
        <name>substrate</name>
    </ligand>
</feature>
<dbReference type="SUPFAM" id="SSF53927">
    <property type="entry name" value="Cytidine deaminase-like"/>
    <property type="match status" value="1"/>
</dbReference>
<dbReference type="AlphaFoldDB" id="A0AAP6JEA3"/>
<dbReference type="InterPro" id="IPR011549">
    <property type="entry name" value="RibD_C"/>
</dbReference>
<feature type="binding site" evidence="16">
    <location>
        <position position="56"/>
    </location>
    <ligand>
        <name>Zn(2+)</name>
        <dbReference type="ChEBI" id="CHEBI:29105"/>
        <note>catalytic</note>
    </ligand>
</feature>
<dbReference type="PANTHER" id="PTHR38011:SF7">
    <property type="entry name" value="2,5-DIAMINO-6-RIBOSYLAMINO-4(3H)-PYRIMIDINONE 5'-PHOSPHATE REDUCTASE"/>
    <property type="match status" value="1"/>
</dbReference>
<gene>
    <name evidence="18" type="primary">ribD</name>
    <name evidence="18" type="ORF">VCB98_01525</name>
</gene>
<keyword evidence="10 13" id="KW-0521">NADP</keyword>
<organism evidence="18 19">
    <name type="scientific">Natronospira elongata</name>
    <dbReference type="NCBI Taxonomy" id="3110268"/>
    <lineage>
        <taxon>Bacteria</taxon>
        <taxon>Pseudomonadati</taxon>
        <taxon>Pseudomonadota</taxon>
        <taxon>Gammaproteobacteria</taxon>
        <taxon>Natronospirales</taxon>
        <taxon>Natronospiraceae</taxon>
        <taxon>Natronospira</taxon>
    </lineage>
</organism>
<evidence type="ECO:0000256" key="3">
    <source>
        <dbReference type="ARBA" id="ARBA00004910"/>
    </source>
</evidence>
<evidence type="ECO:0000256" key="12">
    <source>
        <dbReference type="ARBA" id="ARBA00023268"/>
    </source>
</evidence>
<evidence type="ECO:0000256" key="11">
    <source>
        <dbReference type="ARBA" id="ARBA00023002"/>
    </source>
</evidence>
<dbReference type="Pfam" id="PF00383">
    <property type="entry name" value="dCMP_cyt_deam_1"/>
    <property type="match status" value="1"/>
</dbReference>
<feature type="binding site" evidence="15">
    <location>
        <position position="190"/>
    </location>
    <ligand>
        <name>substrate</name>
    </ligand>
</feature>
<comment type="function">
    <text evidence="1 13">Converts 2,5-diamino-6-(ribosylamino)-4(3h)-pyrimidinone 5'-phosphate into 5-amino-6-(ribosylamino)-2,4(1h,3h)-pyrimidinedione 5'-phosphate.</text>
</comment>
<evidence type="ECO:0000256" key="9">
    <source>
        <dbReference type="ARBA" id="ARBA00022833"/>
    </source>
</evidence>
<proteinExistence type="inferred from homology"/>
<feature type="binding site" evidence="15">
    <location>
        <position position="213"/>
    </location>
    <ligand>
        <name>substrate</name>
    </ligand>
</feature>
<feature type="binding site" evidence="15">
    <location>
        <position position="160"/>
    </location>
    <ligand>
        <name>NADP(+)</name>
        <dbReference type="ChEBI" id="CHEBI:58349"/>
    </ligand>
</feature>
<feature type="domain" description="CMP/dCMP-type deaminase" evidence="17">
    <location>
        <begin position="7"/>
        <end position="129"/>
    </location>
</feature>
<feature type="binding site" evidence="15">
    <location>
        <position position="176"/>
    </location>
    <ligand>
        <name>NADP(+)</name>
        <dbReference type="ChEBI" id="CHEBI:58349"/>
    </ligand>
</feature>
<keyword evidence="19" id="KW-1185">Reference proteome</keyword>
<comment type="caution">
    <text evidence="18">The sequence shown here is derived from an EMBL/GenBank/DDBJ whole genome shotgun (WGS) entry which is preliminary data.</text>
</comment>
<comment type="catalytic activity">
    <reaction evidence="13">
        <text>2,5-diamino-6-hydroxy-4-(5-phosphoribosylamino)-pyrimidine + H2O + H(+) = 5-amino-6-(5-phospho-D-ribosylamino)uracil + NH4(+)</text>
        <dbReference type="Rhea" id="RHEA:21868"/>
        <dbReference type="ChEBI" id="CHEBI:15377"/>
        <dbReference type="ChEBI" id="CHEBI:15378"/>
        <dbReference type="ChEBI" id="CHEBI:28938"/>
        <dbReference type="ChEBI" id="CHEBI:58453"/>
        <dbReference type="ChEBI" id="CHEBI:58614"/>
        <dbReference type="EC" id="3.5.4.26"/>
    </reaction>
</comment>
<feature type="binding site" evidence="15">
    <location>
        <begin position="299"/>
        <end position="305"/>
    </location>
    <ligand>
        <name>NADP(+)</name>
        <dbReference type="ChEBI" id="CHEBI:58349"/>
    </ligand>
</feature>
<dbReference type="FunFam" id="3.40.140.10:FF:000025">
    <property type="entry name" value="Riboflavin biosynthesis protein RibD"/>
    <property type="match status" value="1"/>
</dbReference>
<dbReference type="PIRSF" id="PIRSF006769">
    <property type="entry name" value="RibD"/>
    <property type="match status" value="1"/>
</dbReference>
<dbReference type="Proteomes" id="UP001302316">
    <property type="component" value="Unassembled WGS sequence"/>
</dbReference>
<evidence type="ECO:0000256" key="15">
    <source>
        <dbReference type="PIRSR" id="PIRSR006769-2"/>
    </source>
</evidence>
<feature type="binding site" evidence="16">
    <location>
        <position position="90"/>
    </location>
    <ligand>
        <name>Zn(2+)</name>
        <dbReference type="ChEBI" id="CHEBI:29105"/>
        <note>catalytic</note>
    </ligand>
</feature>
<dbReference type="EC" id="3.5.4.26" evidence="13"/>
<evidence type="ECO:0000256" key="8">
    <source>
        <dbReference type="ARBA" id="ARBA00022801"/>
    </source>
</evidence>
<comment type="pathway">
    <text evidence="2 13">Cofactor biosynthesis; riboflavin biosynthesis; 5-amino-6-(D-ribitylamino)uracil from GTP: step 2/4.</text>
</comment>
<protein>
    <recommendedName>
        <fullName evidence="13">Riboflavin biosynthesis protein RibD</fullName>
    </recommendedName>
    <domain>
        <recommendedName>
            <fullName evidence="13">Diaminohydroxyphosphoribosylaminopyrimidine deaminase</fullName>
            <shortName evidence="13">DRAP deaminase</shortName>
            <ecNumber evidence="13">3.5.4.26</ecNumber>
        </recommendedName>
        <alternativeName>
            <fullName evidence="13">Riboflavin-specific deaminase</fullName>
        </alternativeName>
    </domain>
    <domain>
        <recommendedName>
            <fullName evidence="13">5-amino-6-(5-phosphoribosylamino)uracil reductase</fullName>
            <ecNumber evidence="13">1.1.1.193</ecNumber>
        </recommendedName>
        <alternativeName>
            <fullName evidence="13">HTP reductase</fullName>
        </alternativeName>
    </domain>
</protein>
<keyword evidence="6 13" id="KW-0686">Riboflavin biosynthesis</keyword>
<accession>A0AAP6JEA3</accession>
<sequence>MTAAPTSADIRWMRRALVLAARGEYSTDPNPRVGCVLVRDGEMVGEGWHERPGEAHAEIHAIQAARGAARGATAYVSLEPCAHQGRTGPCCVALAEAGVARVVAAVADPNPQVAGRGMAYLAERGIDTLTGVLATEAEALNRGFFHRMRHGRPWVTVKLAASLDGRTAMASGESRWISGEAARDDVHRRRARSSAVMSGIGTVLADDPRLNPRLPGLERQPLRVVLDSELRTPPDAALFSTAGPVLIMAAGQAAPERRQALTAAGATVRDFPGRRPALSAVLASLAKQDEANEVMVEAGAGLAGGLLEAGLVDEICLYLAPHLMGADGRGLFELPGLEAMQDRVRLEIRDLRQVGEDLRLLLRPRNGDD</sequence>
<dbReference type="GO" id="GO:0008835">
    <property type="term" value="F:diaminohydroxyphosphoribosylaminopyrimidine deaminase activity"/>
    <property type="evidence" value="ECO:0007669"/>
    <property type="project" value="UniProtKB-EC"/>
</dbReference>
<dbReference type="Gene3D" id="3.40.430.10">
    <property type="entry name" value="Dihydrofolate Reductase, subunit A"/>
    <property type="match status" value="1"/>
</dbReference>
<dbReference type="InterPro" id="IPR002125">
    <property type="entry name" value="CMP_dCMP_dom"/>
</dbReference>
<dbReference type="PROSITE" id="PS51747">
    <property type="entry name" value="CYT_DCMP_DEAMINASES_2"/>
    <property type="match status" value="1"/>
</dbReference>
<feature type="active site" description="Proton donor" evidence="14">
    <location>
        <position position="58"/>
    </location>
</feature>
<evidence type="ECO:0000256" key="1">
    <source>
        <dbReference type="ARBA" id="ARBA00002151"/>
    </source>
</evidence>
<dbReference type="SUPFAM" id="SSF53597">
    <property type="entry name" value="Dihydrofolate reductase-like"/>
    <property type="match status" value="1"/>
</dbReference>
<dbReference type="PROSITE" id="PS00903">
    <property type="entry name" value="CYT_DCMP_DEAMINASES_1"/>
    <property type="match status" value="1"/>
</dbReference>
<dbReference type="GO" id="GO:0008703">
    <property type="term" value="F:5-amino-6-(5-phosphoribosylamino)uracil reductase activity"/>
    <property type="evidence" value="ECO:0007669"/>
    <property type="project" value="UniProtKB-EC"/>
</dbReference>
<feature type="binding site" evidence="16">
    <location>
        <position position="81"/>
    </location>
    <ligand>
        <name>Zn(2+)</name>
        <dbReference type="ChEBI" id="CHEBI:29105"/>
        <note>catalytic</note>
    </ligand>
</feature>
<evidence type="ECO:0000256" key="4">
    <source>
        <dbReference type="ARBA" id="ARBA00005259"/>
    </source>
</evidence>
<evidence type="ECO:0000313" key="18">
    <source>
        <dbReference type="EMBL" id="MEA5444499.1"/>
    </source>
</evidence>
<keyword evidence="12" id="KW-0511">Multifunctional enzyme</keyword>
<dbReference type="EMBL" id="JAYGII010000002">
    <property type="protein sequence ID" value="MEA5444499.1"/>
    <property type="molecule type" value="Genomic_DNA"/>
</dbReference>
<reference evidence="18 19" key="1">
    <citation type="submission" date="2023-12" db="EMBL/GenBank/DDBJ databases">
        <title>Whole-genome sequencing of halo(alkali)philic microorganisms from hypersaline lakes.</title>
        <authorList>
            <person name="Sorokin D.Y."/>
            <person name="Merkel A.Y."/>
            <person name="Messina E."/>
            <person name="Yakimov M."/>
        </authorList>
    </citation>
    <scope>NUCLEOTIDE SEQUENCE [LARGE SCALE GENOMIC DNA]</scope>
    <source>
        <strain evidence="18 19">AB-CW1</strain>
    </source>
</reference>
<keyword evidence="9 13" id="KW-0862">Zinc</keyword>
<comment type="similarity">
    <text evidence="5 13">In the C-terminal section; belongs to the HTP reductase family.</text>
</comment>
<evidence type="ECO:0000259" key="17">
    <source>
        <dbReference type="PROSITE" id="PS51747"/>
    </source>
</evidence>
<dbReference type="EC" id="1.1.1.193" evidence="13"/>
<feature type="binding site" evidence="15">
    <location>
        <position position="202"/>
    </location>
    <ligand>
        <name>NADP(+)</name>
        <dbReference type="ChEBI" id="CHEBI:58349"/>
    </ligand>
</feature>
<dbReference type="InterPro" id="IPR016192">
    <property type="entry name" value="APOBEC/CMP_deaminase_Zn-bd"/>
</dbReference>
<feature type="binding site" evidence="15">
    <location>
        <position position="210"/>
    </location>
    <ligand>
        <name>substrate</name>
    </ligand>
</feature>
<feature type="binding site" evidence="15">
    <location>
        <position position="174"/>
    </location>
    <ligand>
        <name>substrate</name>
    </ligand>
</feature>
<evidence type="ECO:0000256" key="14">
    <source>
        <dbReference type="PIRSR" id="PIRSR006769-1"/>
    </source>
</evidence>
<evidence type="ECO:0000256" key="10">
    <source>
        <dbReference type="ARBA" id="ARBA00022857"/>
    </source>
</evidence>
<dbReference type="InterPro" id="IPR004794">
    <property type="entry name" value="Eubact_RibD"/>
</dbReference>
<keyword evidence="8 13" id="KW-0378">Hydrolase</keyword>
<dbReference type="Pfam" id="PF01872">
    <property type="entry name" value="RibD_C"/>
    <property type="match status" value="1"/>
</dbReference>
<comment type="cofactor">
    <cofactor evidence="13 16">
        <name>Zn(2+)</name>
        <dbReference type="ChEBI" id="CHEBI:29105"/>
    </cofactor>
    <text evidence="13 16">Binds 1 zinc ion.</text>
</comment>